<dbReference type="Gene3D" id="3.40.50.2000">
    <property type="entry name" value="Glycogen Phosphorylase B"/>
    <property type="match status" value="2"/>
</dbReference>
<dbReference type="InterPro" id="IPR001296">
    <property type="entry name" value="Glyco_trans_1"/>
</dbReference>
<dbReference type="CDD" id="cd03801">
    <property type="entry name" value="GT4_PimA-like"/>
    <property type="match status" value="1"/>
</dbReference>
<dbReference type="Pfam" id="PF00534">
    <property type="entry name" value="Glycos_transf_1"/>
    <property type="match status" value="1"/>
</dbReference>
<reference evidence="3 4" key="1">
    <citation type="submission" date="2022-12" db="EMBL/GenBank/DDBJ databases">
        <title>Polyphasic characterization of Geotalea uranireducens NIT-SL11 newly isolated from a complex of sewage sludge and microbially reduced graphene oxide.</title>
        <authorList>
            <person name="Xie L."/>
            <person name="Yoshida N."/>
            <person name="Meng L."/>
        </authorList>
    </citation>
    <scope>NUCLEOTIDE SEQUENCE [LARGE SCALE GENOMIC DNA]</scope>
    <source>
        <strain evidence="3 4">NIT-SL11</strain>
    </source>
</reference>
<dbReference type="RefSeq" id="WP_282003072.1">
    <property type="nucleotide sequence ID" value="NZ_AP027151.1"/>
</dbReference>
<evidence type="ECO:0000259" key="1">
    <source>
        <dbReference type="Pfam" id="PF00534"/>
    </source>
</evidence>
<dbReference type="PANTHER" id="PTHR12526">
    <property type="entry name" value="GLYCOSYLTRANSFERASE"/>
    <property type="match status" value="1"/>
</dbReference>
<dbReference type="Proteomes" id="UP001317705">
    <property type="component" value="Chromosome"/>
</dbReference>
<organism evidence="3 4">
    <name type="scientific">Geotalea uraniireducens</name>
    <dbReference type="NCBI Taxonomy" id="351604"/>
    <lineage>
        <taxon>Bacteria</taxon>
        <taxon>Pseudomonadati</taxon>
        <taxon>Thermodesulfobacteriota</taxon>
        <taxon>Desulfuromonadia</taxon>
        <taxon>Geobacterales</taxon>
        <taxon>Geobacteraceae</taxon>
        <taxon>Geotalea</taxon>
    </lineage>
</organism>
<gene>
    <name evidence="3" type="ORF">GURASL_14720</name>
</gene>
<evidence type="ECO:0000313" key="4">
    <source>
        <dbReference type="Proteomes" id="UP001317705"/>
    </source>
</evidence>
<feature type="domain" description="Glycosyltransferase subfamily 4-like N-terminal" evidence="2">
    <location>
        <begin position="13"/>
        <end position="163"/>
    </location>
</feature>
<sequence>MLTVLHTESSKGWGGQEQRTLREASGLKALGQRPLILCPAEAELGRRAAAAGIEVLHAPMRKSFDLPAIVRIMRVIARERVDVVNTHSGRDSFLAGLAGRLAGRRPVIVRTRHLALPITSKISYSVLPHRVVTVSEYVRSYLLGEGIAPEQVTAIPTGIDLERFCAERAPATLRQELGLGADEPLIGTVAILRYRKGHHILLEAIPQVLTRFPEARFVFAGNGPQEENIRQAIDRLGLASRVIMLGLRNDIPNLLNAFDLFVLPTLQEALGTSFLEAMAMGKPVIGCGVDGVGEVIHDGVNGFLVAPNEPQQLAERIIALIEDRRLAATMGRAGQEIVRRDFSVERMCERMLALYQELVEGRAR</sequence>
<dbReference type="SUPFAM" id="SSF53756">
    <property type="entry name" value="UDP-Glycosyltransferase/glycogen phosphorylase"/>
    <property type="match status" value="1"/>
</dbReference>
<protein>
    <submittedName>
        <fullName evidence="3">Glycosyl transferase group 1</fullName>
    </submittedName>
</protein>
<evidence type="ECO:0000313" key="3">
    <source>
        <dbReference type="EMBL" id="BDV42549.1"/>
    </source>
</evidence>
<name>A0ABM8EJG6_9BACT</name>
<keyword evidence="3" id="KW-0808">Transferase</keyword>
<evidence type="ECO:0000259" key="2">
    <source>
        <dbReference type="Pfam" id="PF13439"/>
    </source>
</evidence>
<proteinExistence type="predicted"/>
<dbReference type="InterPro" id="IPR028098">
    <property type="entry name" value="Glyco_trans_4-like_N"/>
</dbReference>
<feature type="domain" description="Glycosyl transferase family 1" evidence="1">
    <location>
        <begin position="173"/>
        <end position="336"/>
    </location>
</feature>
<accession>A0ABM8EJG6</accession>
<keyword evidence="4" id="KW-1185">Reference proteome</keyword>
<dbReference type="Pfam" id="PF13439">
    <property type="entry name" value="Glyco_transf_4"/>
    <property type="match status" value="1"/>
</dbReference>
<dbReference type="EMBL" id="AP027151">
    <property type="protein sequence ID" value="BDV42549.1"/>
    <property type="molecule type" value="Genomic_DNA"/>
</dbReference>
<dbReference type="GO" id="GO:0016740">
    <property type="term" value="F:transferase activity"/>
    <property type="evidence" value="ECO:0007669"/>
    <property type="project" value="UniProtKB-KW"/>
</dbReference>
<dbReference type="PANTHER" id="PTHR12526:SF638">
    <property type="entry name" value="SPORE COAT PROTEIN SA"/>
    <property type="match status" value="1"/>
</dbReference>